<dbReference type="InterPro" id="IPR003782">
    <property type="entry name" value="SCO1/SenC"/>
</dbReference>
<dbReference type="RefSeq" id="WP_049990372.1">
    <property type="nucleotide sequence ID" value="NZ_FOIS01000001.1"/>
</dbReference>
<protein>
    <submittedName>
        <fullName evidence="7">Protein SCO1/2</fullName>
    </submittedName>
</protein>
<evidence type="ECO:0000256" key="2">
    <source>
        <dbReference type="ARBA" id="ARBA00023008"/>
    </source>
</evidence>
<feature type="binding site" evidence="3">
    <location>
        <position position="109"/>
    </location>
    <ligand>
        <name>Cu cation</name>
        <dbReference type="ChEBI" id="CHEBI:23378"/>
    </ligand>
</feature>
<proteinExistence type="inferred from homology"/>
<evidence type="ECO:0000313" key="7">
    <source>
        <dbReference type="EMBL" id="SEV82238.1"/>
    </source>
</evidence>
<evidence type="ECO:0000256" key="5">
    <source>
        <dbReference type="SAM" id="MobiDB-lite"/>
    </source>
</evidence>
<evidence type="ECO:0000259" key="6">
    <source>
        <dbReference type="PROSITE" id="PS51352"/>
    </source>
</evidence>
<gene>
    <name evidence="7" type="ORF">SAMN05216285_0324</name>
</gene>
<name>A0A1I0M261_9EURY</name>
<feature type="binding site" evidence="3">
    <location>
        <position position="104"/>
    </location>
    <ligand>
        <name>Cu cation</name>
        <dbReference type="ChEBI" id="CHEBI:23378"/>
    </ligand>
</feature>
<dbReference type="PROSITE" id="PS51257">
    <property type="entry name" value="PROKAR_LIPOPROTEIN"/>
    <property type="match status" value="1"/>
</dbReference>
<feature type="region of interest" description="Disordered" evidence="5">
    <location>
        <begin position="26"/>
        <end position="47"/>
    </location>
</feature>
<dbReference type="PANTHER" id="PTHR12151">
    <property type="entry name" value="ELECTRON TRANSPORT PROTIN SCO1/SENC FAMILY MEMBER"/>
    <property type="match status" value="1"/>
</dbReference>
<keyword evidence="8" id="KW-1185">Reference proteome</keyword>
<dbReference type="PROSITE" id="PS51352">
    <property type="entry name" value="THIOREDOXIN_2"/>
    <property type="match status" value="1"/>
</dbReference>
<dbReference type="STRING" id="1202768.SAMN05216285_0324"/>
<dbReference type="CDD" id="cd02968">
    <property type="entry name" value="SCO"/>
    <property type="match status" value="1"/>
</dbReference>
<dbReference type="OrthoDB" id="27579at2157"/>
<dbReference type="EMBL" id="FOIS01000001">
    <property type="protein sequence ID" value="SEV82238.1"/>
    <property type="molecule type" value="Genomic_DNA"/>
</dbReference>
<keyword evidence="2 3" id="KW-0186">Copper</keyword>
<dbReference type="eggNOG" id="arCOG00313">
    <property type="taxonomic scope" value="Archaea"/>
</dbReference>
<evidence type="ECO:0000256" key="1">
    <source>
        <dbReference type="ARBA" id="ARBA00010996"/>
    </source>
</evidence>
<reference evidence="8" key="1">
    <citation type="submission" date="2016-10" db="EMBL/GenBank/DDBJ databases">
        <authorList>
            <person name="Varghese N."/>
        </authorList>
    </citation>
    <scope>NUCLEOTIDE SEQUENCE [LARGE SCALE GENOMIC DNA]</scope>
    <source>
        <strain evidence="8">CGMCC 1.12284</strain>
    </source>
</reference>
<feature type="compositionally biased region" description="Acidic residues" evidence="5">
    <location>
        <begin position="32"/>
        <end position="47"/>
    </location>
</feature>
<accession>A0A1I0M261</accession>
<dbReference type="SUPFAM" id="SSF52833">
    <property type="entry name" value="Thioredoxin-like"/>
    <property type="match status" value="1"/>
</dbReference>
<dbReference type="Gene3D" id="3.40.30.10">
    <property type="entry name" value="Glutaredoxin"/>
    <property type="match status" value="1"/>
</dbReference>
<evidence type="ECO:0000256" key="3">
    <source>
        <dbReference type="PIRSR" id="PIRSR603782-1"/>
    </source>
</evidence>
<comment type="similarity">
    <text evidence="1">Belongs to the SCO1/2 family.</text>
</comment>
<keyword evidence="3" id="KW-0479">Metal-binding</keyword>
<sequence length="257" mass="27950">MDRRTYLGSLGATGLASVAGCLGDTLGGSGGDDGDGDTDTDDRVDDSDTVLGFADERRGDPSYPIHGEEFPSFSIQNPLAGESVSLDDFVGERSFLITYFFTSCPDGVCPMLLQHFNRVQKDAAESGYEDDIALLAVTFDPERDTPDALETYGAQQGIDYEADNWHFLRPENNDDALTLVNDTFGVPVKQVEDGEHADHDSSDHDHGEYTFTHSALVELVNDRGIVERAYPSAATQREAVNTEVIVEDTRTVVGVDE</sequence>
<feature type="domain" description="Thioredoxin" evidence="6">
    <location>
        <begin position="64"/>
        <end position="221"/>
    </location>
</feature>
<dbReference type="InterPro" id="IPR013766">
    <property type="entry name" value="Thioredoxin_domain"/>
</dbReference>
<evidence type="ECO:0000313" key="8">
    <source>
        <dbReference type="Proteomes" id="UP000183275"/>
    </source>
</evidence>
<feature type="disulfide bond" description="Redox-active" evidence="4">
    <location>
        <begin position="104"/>
        <end position="109"/>
    </location>
</feature>
<dbReference type="Pfam" id="PF02630">
    <property type="entry name" value="SCO1-SenC"/>
    <property type="match status" value="1"/>
</dbReference>
<dbReference type="GO" id="GO:0046872">
    <property type="term" value="F:metal ion binding"/>
    <property type="evidence" value="ECO:0007669"/>
    <property type="project" value="UniProtKB-KW"/>
</dbReference>
<dbReference type="PANTHER" id="PTHR12151:SF25">
    <property type="entry name" value="LINALOOL DEHYDRATASE_ISOMERASE DOMAIN-CONTAINING PROTEIN"/>
    <property type="match status" value="1"/>
</dbReference>
<dbReference type="AlphaFoldDB" id="A0A1I0M261"/>
<organism evidence="7 8">
    <name type="scientific">Natrinema salifodinae</name>
    <dbReference type="NCBI Taxonomy" id="1202768"/>
    <lineage>
        <taxon>Archaea</taxon>
        <taxon>Methanobacteriati</taxon>
        <taxon>Methanobacteriota</taxon>
        <taxon>Stenosarchaea group</taxon>
        <taxon>Halobacteria</taxon>
        <taxon>Halobacteriales</taxon>
        <taxon>Natrialbaceae</taxon>
        <taxon>Natrinema</taxon>
    </lineage>
</organism>
<dbReference type="InterPro" id="IPR036249">
    <property type="entry name" value="Thioredoxin-like_sf"/>
</dbReference>
<keyword evidence="4" id="KW-1015">Disulfide bond</keyword>
<evidence type="ECO:0000256" key="4">
    <source>
        <dbReference type="PIRSR" id="PIRSR603782-2"/>
    </source>
</evidence>
<dbReference type="Proteomes" id="UP000183275">
    <property type="component" value="Unassembled WGS sequence"/>
</dbReference>